<dbReference type="SUPFAM" id="SSF51905">
    <property type="entry name" value="FAD/NAD(P)-binding domain"/>
    <property type="match status" value="1"/>
</dbReference>
<dbReference type="STRING" id="1918946.VPAL9027_01357"/>
<comment type="cofactor">
    <cofactor evidence="1 6">
        <name>FAD</name>
        <dbReference type="ChEBI" id="CHEBI:57692"/>
    </cofactor>
</comment>
<name>A0A1R4B3B6_9VIBR</name>
<evidence type="ECO:0000259" key="7">
    <source>
        <dbReference type="Pfam" id="PF01266"/>
    </source>
</evidence>
<gene>
    <name evidence="9" type="primary">glpD</name>
    <name evidence="9" type="ORF">VPAL9027_01357</name>
</gene>
<dbReference type="Pfam" id="PF16901">
    <property type="entry name" value="DAO_C"/>
    <property type="match status" value="1"/>
</dbReference>
<dbReference type="PANTHER" id="PTHR11985">
    <property type="entry name" value="GLYCEROL-3-PHOSPHATE DEHYDROGENASE"/>
    <property type="match status" value="1"/>
</dbReference>
<evidence type="ECO:0000256" key="6">
    <source>
        <dbReference type="RuleBase" id="RU361217"/>
    </source>
</evidence>
<dbReference type="Gene3D" id="3.30.9.10">
    <property type="entry name" value="D-Amino Acid Oxidase, subunit A, domain 2"/>
    <property type="match status" value="1"/>
</dbReference>
<comment type="similarity">
    <text evidence="2 6">Belongs to the FAD-dependent glycerol-3-phosphate dehydrogenase family.</text>
</comment>
<dbReference type="Pfam" id="PF01266">
    <property type="entry name" value="DAO"/>
    <property type="match status" value="1"/>
</dbReference>
<keyword evidence="4" id="KW-0274">FAD</keyword>
<organism evidence="9 10">
    <name type="scientific">Vibrio palustris</name>
    <dbReference type="NCBI Taxonomy" id="1918946"/>
    <lineage>
        <taxon>Bacteria</taxon>
        <taxon>Pseudomonadati</taxon>
        <taxon>Pseudomonadota</taxon>
        <taxon>Gammaproteobacteria</taxon>
        <taxon>Vibrionales</taxon>
        <taxon>Vibrionaceae</taxon>
        <taxon>Vibrio</taxon>
    </lineage>
</organism>
<dbReference type="GO" id="GO:0046168">
    <property type="term" value="P:glycerol-3-phosphate catabolic process"/>
    <property type="evidence" value="ECO:0007669"/>
    <property type="project" value="TreeGrafter"/>
</dbReference>
<dbReference type="NCBIfam" id="NF009906">
    <property type="entry name" value="PRK13369.1"/>
    <property type="match status" value="1"/>
</dbReference>
<keyword evidence="3 6" id="KW-0285">Flavoprotein</keyword>
<proteinExistence type="inferred from homology"/>
<dbReference type="Gene3D" id="6.10.250.1890">
    <property type="match status" value="1"/>
</dbReference>
<dbReference type="GO" id="GO:0009331">
    <property type="term" value="C:glycerol-3-phosphate dehydrogenase (FAD) complex"/>
    <property type="evidence" value="ECO:0007669"/>
    <property type="project" value="UniProtKB-UniRule"/>
</dbReference>
<dbReference type="PROSITE" id="PS00978">
    <property type="entry name" value="FAD_G3PDH_2"/>
    <property type="match status" value="1"/>
</dbReference>
<feature type="domain" description="Alpha-glycerophosphate oxidase C-terminal" evidence="8">
    <location>
        <begin position="390"/>
        <end position="490"/>
    </location>
</feature>
<dbReference type="AlphaFoldDB" id="A0A1R4B3B6"/>
<keyword evidence="5 6" id="KW-0560">Oxidoreductase</keyword>
<sequence length="518" mass="58188">MNNYTSESASSILDMIIVGGGINGAGIAADAAGRGLTVGLYEANDFASATSSASSKLIHGGLRYLEHYEFRLVSEALAEREVLLKKAPHIAFPMRFRLPHRSFLRPAWMIRCGLFLYDNLGKRSTLPSSHKVDLTKTGYMKPEMKVGFEYSDCWVDDARMTLLNVMAANENGAETRNYCLVEKAQRIGDLWEVTVLDQNTGERFTRQARALVNAAGPWVKEFYDTAIQAPAPRGVRLIQGSHLVVPRLHDDPQAYILQNKDNRIVFVIPYLDKFSIVGTTDQEYKGDPREVTITETEIDYLLDVVNQHFVKQLDREDIVWSYSGVRPLCDDESDSPQAITRDYTLELEQSGKQAPALTIFGGKLTTYRKLAESAMKKLETFFPQMGQPWTATQALPGGEFSCSRDKLTHSICTQYPWLAEETAFRYVNQYGTYTWAMLDGKAKEADMGRVFAKGVYQGEIDYMIAKEFVKTGTDALWRRSKLGLYLDDAQQGEVDAYIKQVLASGQHQESAYPLSQVS</sequence>
<evidence type="ECO:0000256" key="5">
    <source>
        <dbReference type="ARBA" id="ARBA00023002"/>
    </source>
</evidence>
<dbReference type="Proteomes" id="UP000189475">
    <property type="component" value="Unassembled WGS sequence"/>
</dbReference>
<dbReference type="InterPro" id="IPR006076">
    <property type="entry name" value="FAD-dep_OxRdtase"/>
</dbReference>
<dbReference type="GO" id="GO:0004368">
    <property type="term" value="F:glycerol-3-phosphate dehydrogenase (quinone) activity"/>
    <property type="evidence" value="ECO:0007669"/>
    <property type="project" value="UniProtKB-EC"/>
</dbReference>
<evidence type="ECO:0000256" key="3">
    <source>
        <dbReference type="ARBA" id="ARBA00022630"/>
    </source>
</evidence>
<comment type="catalytic activity">
    <reaction evidence="6">
        <text>a quinone + sn-glycerol 3-phosphate = dihydroxyacetone phosphate + a quinol</text>
        <dbReference type="Rhea" id="RHEA:18977"/>
        <dbReference type="ChEBI" id="CHEBI:24646"/>
        <dbReference type="ChEBI" id="CHEBI:57597"/>
        <dbReference type="ChEBI" id="CHEBI:57642"/>
        <dbReference type="ChEBI" id="CHEBI:132124"/>
        <dbReference type="EC" id="1.1.5.3"/>
    </reaction>
</comment>
<dbReference type="EC" id="1.1.5.3" evidence="6"/>
<dbReference type="OrthoDB" id="9766796at2"/>
<dbReference type="PANTHER" id="PTHR11985:SF15">
    <property type="entry name" value="GLYCEROL-3-PHOSPHATE DEHYDROGENASE, MITOCHONDRIAL"/>
    <property type="match status" value="1"/>
</dbReference>
<reference evidence="9 10" key="1">
    <citation type="submission" date="2017-02" db="EMBL/GenBank/DDBJ databases">
        <authorList>
            <person name="Peterson S.W."/>
        </authorList>
    </citation>
    <scope>NUCLEOTIDE SEQUENCE [LARGE SCALE GENOMIC DNA]</scope>
    <source>
        <strain evidence="9 10">CECT 9027</strain>
    </source>
</reference>
<dbReference type="RefSeq" id="WP_077313709.1">
    <property type="nucleotide sequence ID" value="NZ_AP024887.1"/>
</dbReference>
<dbReference type="Gene3D" id="1.10.8.870">
    <property type="entry name" value="Alpha-glycerophosphate oxidase, cap domain"/>
    <property type="match status" value="1"/>
</dbReference>
<accession>A0A1R4B3B6</accession>
<protein>
    <recommendedName>
        <fullName evidence="6">Glycerol-3-phosphate dehydrogenase</fullName>
        <ecNumber evidence="6">1.1.5.3</ecNumber>
    </recommendedName>
</protein>
<dbReference type="InterPro" id="IPR031656">
    <property type="entry name" value="DAO_C"/>
</dbReference>
<evidence type="ECO:0000259" key="8">
    <source>
        <dbReference type="Pfam" id="PF16901"/>
    </source>
</evidence>
<dbReference type="PRINTS" id="PR01001">
    <property type="entry name" value="FADG3PDH"/>
</dbReference>
<keyword evidence="10" id="KW-1185">Reference proteome</keyword>
<dbReference type="NCBIfam" id="NF008899">
    <property type="entry name" value="PRK12266.1"/>
    <property type="match status" value="1"/>
</dbReference>
<dbReference type="SUPFAM" id="SSF54373">
    <property type="entry name" value="FAD-linked reductases, C-terminal domain"/>
    <property type="match status" value="1"/>
</dbReference>
<dbReference type="InterPro" id="IPR000447">
    <property type="entry name" value="G3P_DH_FAD-dep"/>
</dbReference>
<evidence type="ECO:0000313" key="10">
    <source>
        <dbReference type="Proteomes" id="UP000189475"/>
    </source>
</evidence>
<dbReference type="Gene3D" id="3.50.50.60">
    <property type="entry name" value="FAD/NAD(P)-binding domain"/>
    <property type="match status" value="1"/>
</dbReference>
<dbReference type="PROSITE" id="PS00977">
    <property type="entry name" value="FAD_G3PDH_1"/>
    <property type="match status" value="1"/>
</dbReference>
<dbReference type="EMBL" id="FUFT01000002">
    <property type="protein sequence ID" value="SJL83391.1"/>
    <property type="molecule type" value="Genomic_DNA"/>
</dbReference>
<dbReference type="InterPro" id="IPR036188">
    <property type="entry name" value="FAD/NAD-bd_sf"/>
</dbReference>
<evidence type="ECO:0000256" key="1">
    <source>
        <dbReference type="ARBA" id="ARBA00001974"/>
    </source>
</evidence>
<evidence type="ECO:0000313" key="9">
    <source>
        <dbReference type="EMBL" id="SJL83391.1"/>
    </source>
</evidence>
<evidence type="ECO:0000256" key="2">
    <source>
        <dbReference type="ARBA" id="ARBA00007330"/>
    </source>
</evidence>
<feature type="domain" description="FAD dependent oxidoreductase" evidence="7">
    <location>
        <begin position="14"/>
        <end position="332"/>
    </location>
</feature>
<dbReference type="InterPro" id="IPR038299">
    <property type="entry name" value="DAO_C_sf"/>
</dbReference>
<evidence type="ECO:0000256" key="4">
    <source>
        <dbReference type="ARBA" id="ARBA00022827"/>
    </source>
</evidence>